<evidence type="ECO:0000256" key="1">
    <source>
        <dbReference type="SAM" id="MobiDB-lite"/>
    </source>
</evidence>
<dbReference type="Proteomes" id="UP001530293">
    <property type="component" value="Unassembled WGS sequence"/>
</dbReference>
<sequence>MSSFRMLPSTSQRRHIARQQLTDAKAAQKFESSCGATNKAKILHCHCEFECTHAIAQTWAKSTRVDTTR</sequence>
<proteinExistence type="predicted"/>
<gene>
    <name evidence="2" type="ORF">ACHAWU_003177</name>
</gene>
<dbReference type="AlphaFoldDB" id="A0ABD3M4E7"/>
<evidence type="ECO:0000313" key="2">
    <source>
        <dbReference type="EMBL" id="KAL3758905.1"/>
    </source>
</evidence>
<feature type="compositionally biased region" description="Polar residues" evidence="1">
    <location>
        <begin position="1"/>
        <end position="11"/>
    </location>
</feature>
<name>A0ABD3M4E7_9STRA</name>
<reference evidence="2 3" key="1">
    <citation type="submission" date="2024-10" db="EMBL/GenBank/DDBJ databases">
        <title>Updated reference genomes for cyclostephanoid diatoms.</title>
        <authorList>
            <person name="Roberts W.R."/>
            <person name="Alverson A.J."/>
        </authorList>
    </citation>
    <scope>NUCLEOTIDE SEQUENCE [LARGE SCALE GENOMIC DNA]</scope>
    <source>
        <strain evidence="2 3">AJA232-27</strain>
    </source>
</reference>
<comment type="caution">
    <text evidence="2">The sequence shown here is derived from an EMBL/GenBank/DDBJ whole genome shotgun (WGS) entry which is preliminary data.</text>
</comment>
<protein>
    <submittedName>
        <fullName evidence="2">Uncharacterized protein</fullName>
    </submittedName>
</protein>
<evidence type="ECO:0000313" key="3">
    <source>
        <dbReference type="Proteomes" id="UP001530293"/>
    </source>
</evidence>
<dbReference type="EMBL" id="JALLBG020000216">
    <property type="protein sequence ID" value="KAL3758905.1"/>
    <property type="molecule type" value="Genomic_DNA"/>
</dbReference>
<feature type="region of interest" description="Disordered" evidence="1">
    <location>
        <begin position="1"/>
        <end position="20"/>
    </location>
</feature>
<accession>A0ABD3M4E7</accession>
<keyword evidence="3" id="KW-1185">Reference proteome</keyword>
<organism evidence="2 3">
    <name type="scientific">Discostella pseudostelligera</name>
    <dbReference type="NCBI Taxonomy" id="259834"/>
    <lineage>
        <taxon>Eukaryota</taxon>
        <taxon>Sar</taxon>
        <taxon>Stramenopiles</taxon>
        <taxon>Ochrophyta</taxon>
        <taxon>Bacillariophyta</taxon>
        <taxon>Coscinodiscophyceae</taxon>
        <taxon>Thalassiosirophycidae</taxon>
        <taxon>Stephanodiscales</taxon>
        <taxon>Stephanodiscaceae</taxon>
        <taxon>Discostella</taxon>
    </lineage>
</organism>